<feature type="domain" description="FAS1" evidence="1">
    <location>
        <begin position="14"/>
        <end position="146"/>
    </location>
</feature>
<dbReference type="Proteomes" id="UP001620408">
    <property type="component" value="Unassembled WGS sequence"/>
</dbReference>
<dbReference type="InterPro" id="IPR036378">
    <property type="entry name" value="FAS1_dom_sf"/>
</dbReference>
<evidence type="ECO:0000313" key="3">
    <source>
        <dbReference type="Proteomes" id="UP001620408"/>
    </source>
</evidence>
<dbReference type="PANTHER" id="PTHR10900:SF124">
    <property type="entry name" value="FI05614P"/>
    <property type="match status" value="1"/>
</dbReference>
<gene>
    <name evidence="2" type="ORF">ISS97_11740</name>
</gene>
<sequence length="151" mass="16158">MSNRDSNTPNGAPPKNLVDTAAANDSFHTLSNALEAAELTHVLKDSGPYTVFAPTDAAFEKLPKGTLENWLKPENKAELISVLKYHVLPGRTSSVEVEQLTAARMMQGQSAPIRKDGDKLSIGGARITERDIASSNGVIHAIDTVIVPTKP</sequence>
<dbReference type="EMBL" id="JADIKD010000010">
    <property type="protein sequence ID" value="MFK2917936.1"/>
    <property type="molecule type" value="Genomic_DNA"/>
</dbReference>
<dbReference type="Pfam" id="PF02469">
    <property type="entry name" value="Fasciclin"/>
    <property type="match status" value="1"/>
</dbReference>
<dbReference type="RefSeq" id="WP_379986487.1">
    <property type="nucleotide sequence ID" value="NZ_JADIKD010000010.1"/>
</dbReference>
<dbReference type="PROSITE" id="PS50213">
    <property type="entry name" value="FAS1"/>
    <property type="match status" value="1"/>
</dbReference>
<name>A0ABW8K537_9GAMM</name>
<evidence type="ECO:0000259" key="1">
    <source>
        <dbReference type="PROSITE" id="PS50213"/>
    </source>
</evidence>
<comment type="caution">
    <text evidence="2">The sequence shown here is derived from an EMBL/GenBank/DDBJ whole genome shotgun (WGS) entry which is preliminary data.</text>
</comment>
<dbReference type="SMART" id="SM00554">
    <property type="entry name" value="FAS1"/>
    <property type="match status" value="1"/>
</dbReference>
<dbReference type="PANTHER" id="PTHR10900">
    <property type="entry name" value="PERIOSTIN-RELATED"/>
    <property type="match status" value="1"/>
</dbReference>
<dbReference type="Gene3D" id="2.30.180.10">
    <property type="entry name" value="FAS1 domain"/>
    <property type="match status" value="1"/>
</dbReference>
<accession>A0ABW8K537</accession>
<organism evidence="2 3">
    <name type="scientific">Dyella koreensis</name>
    <dbReference type="NCBI Taxonomy" id="311235"/>
    <lineage>
        <taxon>Bacteria</taxon>
        <taxon>Pseudomonadati</taxon>
        <taxon>Pseudomonadota</taxon>
        <taxon>Gammaproteobacteria</taxon>
        <taxon>Lysobacterales</taxon>
        <taxon>Rhodanobacteraceae</taxon>
        <taxon>Dyella</taxon>
    </lineage>
</organism>
<dbReference type="SUPFAM" id="SSF82153">
    <property type="entry name" value="FAS1 domain"/>
    <property type="match status" value="1"/>
</dbReference>
<evidence type="ECO:0000313" key="2">
    <source>
        <dbReference type="EMBL" id="MFK2917936.1"/>
    </source>
</evidence>
<protein>
    <submittedName>
        <fullName evidence="2">Fasciclin domain-containing protein</fullName>
    </submittedName>
</protein>
<keyword evidence="3" id="KW-1185">Reference proteome</keyword>
<reference evidence="2 3" key="1">
    <citation type="submission" date="2020-10" db="EMBL/GenBank/DDBJ databases">
        <title>Phylogeny of dyella-like bacteria.</title>
        <authorList>
            <person name="Fu J."/>
        </authorList>
    </citation>
    <scope>NUCLEOTIDE SEQUENCE [LARGE SCALE GENOMIC DNA]</scope>
    <source>
        <strain evidence="2 3">BB4</strain>
    </source>
</reference>
<dbReference type="InterPro" id="IPR000782">
    <property type="entry name" value="FAS1_domain"/>
</dbReference>
<dbReference type="InterPro" id="IPR050904">
    <property type="entry name" value="Adhesion/Biosynth-related"/>
</dbReference>
<proteinExistence type="predicted"/>